<dbReference type="Proteomes" id="UP000812440">
    <property type="component" value="Chromosome 4"/>
</dbReference>
<feature type="region of interest" description="Disordered" evidence="1">
    <location>
        <begin position="1"/>
        <end position="228"/>
    </location>
</feature>
<feature type="compositionally biased region" description="Polar residues" evidence="1">
    <location>
        <begin position="393"/>
        <end position="406"/>
    </location>
</feature>
<evidence type="ECO:0008006" key="4">
    <source>
        <dbReference type="Google" id="ProtNLM"/>
    </source>
</evidence>
<sequence>MSDNEEVQRGEEDEGQTLEQKLEETERLTTQWSVEDEEEAARERRRRERQQQTSEDGDNEGSTSEGTCTQGDDNVEWKPAGPLENEEDEGFSDWSQRMEQKRQQELCLEANEETGETRAAQMGESETSNVREDREEPIVQVTPLEEEEDEGTSRYEATELNEERGSPEHCEQEAQNISSNQWETRDSPVHNEKVENGHECRYMPTEREEVDETSYSTYSQENRDTEILRDHWAADEQANRRLSVSSDGESEGSITTTVKITERTECLNRSIEKSNSIKKSEPLLPISKIDDRLEQYTHAIEVSGKQQKLIRTPSLELLTPTDAVSVKKNRWEAGDVATASKPSPCKDTEGINIGVSDMISQWGKGKSEVDAPQSPTRPTEVRPGDVLSKKNLWEQSGKTEQSSKNLGASKKYKFITTGHGKYEKVLIEDP</sequence>
<dbReference type="OrthoDB" id="9947942at2759"/>
<comment type="caution">
    <text evidence="2">The sequence shown here is derived from an EMBL/GenBank/DDBJ whole genome shotgun (WGS) entry which is preliminary data.</text>
</comment>
<accession>A0A8T2J680</accession>
<dbReference type="GO" id="GO:0017022">
    <property type="term" value="F:myosin binding"/>
    <property type="evidence" value="ECO:0007669"/>
    <property type="project" value="InterPro"/>
</dbReference>
<name>A0A8T2J680_9PIPI</name>
<feature type="compositionally biased region" description="Polar residues" evidence="1">
    <location>
        <begin position="240"/>
        <end position="257"/>
    </location>
</feature>
<evidence type="ECO:0000313" key="3">
    <source>
        <dbReference type="Proteomes" id="UP000812440"/>
    </source>
</evidence>
<reference evidence="2" key="1">
    <citation type="thesis" date="2020" institute="ProQuest LLC" country="789 East Eisenhower Parkway, Ann Arbor, MI, USA">
        <title>Comparative Genomics and Chromosome Evolution.</title>
        <authorList>
            <person name="Mudd A.B."/>
        </authorList>
    </citation>
    <scope>NUCLEOTIDE SEQUENCE</scope>
    <source>
        <strain evidence="2">Female2</strain>
        <tissue evidence="2">Blood</tissue>
    </source>
</reference>
<feature type="region of interest" description="Disordered" evidence="1">
    <location>
        <begin position="362"/>
        <end position="410"/>
    </location>
</feature>
<feature type="region of interest" description="Disordered" evidence="1">
    <location>
        <begin position="238"/>
        <end position="257"/>
    </location>
</feature>
<dbReference type="GO" id="GO:0005516">
    <property type="term" value="F:calmodulin binding"/>
    <property type="evidence" value="ECO:0007669"/>
    <property type="project" value="InterPro"/>
</dbReference>
<dbReference type="InterPro" id="IPR006018">
    <property type="entry name" value="Caldesmon_LSP"/>
</dbReference>
<dbReference type="Pfam" id="PF02029">
    <property type="entry name" value="Caldesmon"/>
    <property type="match status" value="1"/>
</dbReference>
<feature type="compositionally biased region" description="Basic and acidic residues" evidence="1">
    <location>
        <begin position="1"/>
        <end position="10"/>
    </location>
</feature>
<feature type="compositionally biased region" description="Basic and acidic residues" evidence="1">
    <location>
        <begin position="379"/>
        <end position="392"/>
    </location>
</feature>
<evidence type="ECO:0000256" key="1">
    <source>
        <dbReference type="SAM" id="MobiDB-lite"/>
    </source>
</evidence>
<feature type="compositionally biased region" description="Basic and acidic residues" evidence="1">
    <location>
        <begin position="151"/>
        <end position="172"/>
    </location>
</feature>
<protein>
    <recommendedName>
        <fullName evidence="4">Lymphocyte-specific protein 1</fullName>
    </recommendedName>
</protein>
<feature type="compositionally biased region" description="Polar residues" evidence="1">
    <location>
        <begin position="173"/>
        <end position="182"/>
    </location>
</feature>
<dbReference type="EMBL" id="JAACNH010000007">
    <property type="protein sequence ID" value="KAG8438161.1"/>
    <property type="molecule type" value="Genomic_DNA"/>
</dbReference>
<evidence type="ECO:0000313" key="2">
    <source>
        <dbReference type="EMBL" id="KAG8438161.1"/>
    </source>
</evidence>
<feature type="compositionally biased region" description="Basic and acidic residues" evidence="1">
    <location>
        <begin position="183"/>
        <end position="207"/>
    </location>
</feature>
<dbReference type="GO" id="GO:0006936">
    <property type="term" value="P:muscle contraction"/>
    <property type="evidence" value="ECO:0007669"/>
    <property type="project" value="InterPro"/>
</dbReference>
<dbReference type="PRINTS" id="PR01076">
    <property type="entry name" value="CALDESMON"/>
</dbReference>
<dbReference type="PANTHER" id="PTHR18949">
    <property type="entry name" value="CALDESMON"/>
    <property type="match status" value="1"/>
</dbReference>
<organism evidence="2 3">
    <name type="scientific">Hymenochirus boettgeri</name>
    <name type="common">Congo dwarf clawed frog</name>
    <dbReference type="NCBI Taxonomy" id="247094"/>
    <lineage>
        <taxon>Eukaryota</taxon>
        <taxon>Metazoa</taxon>
        <taxon>Chordata</taxon>
        <taxon>Craniata</taxon>
        <taxon>Vertebrata</taxon>
        <taxon>Euteleostomi</taxon>
        <taxon>Amphibia</taxon>
        <taxon>Batrachia</taxon>
        <taxon>Anura</taxon>
        <taxon>Pipoidea</taxon>
        <taxon>Pipidae</taxon>
        <taxon>Pipinae</taxon>
        <taxon>Hymenochirus</taxon>
    </lineage>
</organism>
<proteinExistence type="predicted"/>
<dbReference type="InterPro" id="IPR006017">
    <property type="entry name" value="Caldesmon"/>
</dbReference>
<keyword evidence="3" id="KW-1185">Reference proteome</keyword>
<dbReference type="PANTHER" id="PTHR18949:SF1">
    <property type="entry name" value="LYMPHOCYTE-SPECIFIC PROTEIN 1"/>
    <property type="match status" value="1"/>
</dbReference>
<dbReference type="AlphaFoldDB" id="A0A8T2J680"/>
<dbReference type="GO" id="GO:0003779">
    <property type="term" value="F:actin binding"/>
    <property type="evidence" value="ECO:0007669"/>
    <property type="project" value="InterPro"/>
</dbReference>
<feature type="compositionally biased region" description="Polar residues" evidence="1">
    <location>
        <begin position="60"/>
        <end position="72"/>
    </location>
</feature>
<gene>
    <name evidence="2" type="ORF">GDO86_008741</name>
</gene>